<evidence type="ECO:0000313" key="2">
    <source>
        <dbReference type="Proteomes" id="UP000805193"/>
    </source>
</evidence>
<sequence length="117" mass="13192">FSSDPALPVQKHAQNLEKGQHLEPLQPGDTVHRTASSQKMAERSVATGNISSKLAKDMIQGQQKKTTTRIRKVMGDRSRLNQTVQMKRQRARKHRKLRRSRGPHHADLAEADSLHGD</sequence>
<reference evidence="1 2" key="1">
    <citation type="journal article" date="2020" name="Cell">
        <title>Large-Scale Comparative Analyses of Tick Genomes Elucidate Their Genetic Diversity and Vector Capacities.</title>
        <authorList>
            <consortium name="Tick Genome and Microbiome Consortium (TIGMIC)"/>
            <person name="Jia N."/>
            <person name="Wang J."/>
            <person name="Shi W."/>
            <person name="Du L."/>
            <person name="Sun Y."/>
            <person name="Zhan W."/>
            <person name="Jiang J.F."/>
            <person name="Wang Q."/>
            <person name="Zhang B."/>
            <person name="Ji P."/>
            <person name="Bell-Sakyi L."/>
            <person name="Cui X.M."/>
            <person name="Yuan T.T."/>
            <person name="Jiang B.G."/>
            <person name="Yang W.F."/>
            <person name="Lam T.T."/>
            <person name="Chang Q.C."/>
            <person name="Ding S.J."/>
            <person name="Wang X.J."/>
            <person name="Zhu J.G."/>
            <person name="Ruan X.D."/>
            <person name="Zhao L."/>
            <person name="Wei J.T."/>
            <person name="Ye R.Z."/>
            <person name="Que T.C."/>
            <person name="Du C.H."/>
            <person name="Zhou Y.H."/>
            <person name="Cheng J.X."/>
            <person name="Dai P.F."/>
            <person name="Guo W.B."/>
            <person name="Han X.H."/>
            <person name="Huang E.J."/>
            <person name="Li L.F."/>
            <person name="Wei W."/>
            <person name="Gao Y.C."/>
            <person name="Liu J.Z."/>
            <person name="Shao H.Z."/>
            <person name="Wang X."/>
            <person name="Wang C.C."/>
            <person name="Yang T.C."/>
            <person name="Huo Q.B."/>
            <person name="Li W."/>
            <person name="Chen H.Y."/>
            <person name="Chen S.E."/>
            <person name="Zhou L.G."/>
            <person name="Ni X.B."/>
            <person name="Tian J.H."/>
            <person name="Sheng Y."/>
            <person name="Liu T."/>
            <person name="Pan Y.S."/>
            <person name="Xia L.Y."/>
            <person name="Li J."/>
            <person name="Zhao F."/>
            <person name="Cao W.C."/>
        </authorList>
    </citation>
    <scope>NUCLEOTIDE SEQUENCE [LARGE SCALE GENOMIC DNA]</scope>
    <source>
        <strain evidence="1">Iper-2018</strain>
    </source>
</reference>
<name>A0AC60QC68_IXOPE</name>
<organism evidence="1 2">
    <name type="scientific">Ixodes persulcatus</name>
    <name type="common">Taiga tick</name>
    <dbReference type="NCBI Taxonomy" id="34615"/>
    <lineage>
        <taxon>Eukaryota</taxon>
        <taxon>Metazoa</taxon>
        <taxon>Ecdysozoa</taxon>
        <taxon>Arthropoda</taxon>
        <taxon>Chelicerata</taxon>
        <taxon>Arachnida</taxon>
        <taxon>Acari</taxon>
        <taxon>Parasitiformes</taxon>
        <taxon>Ixodida</taxon>
        <taxon>Ixodoidea</taxon>
        <taxon>Ixodidae</taxon>
        <taxon>Ixodinae</taxon>
        <taxon>Ixodes</taxon>
    </lineage>
</organism>
<proteinExistence type="predicted"/>
<accession>A0AC60QC68</accession>
<dbReference type="Proteomes" id="UP000805193">
    <property type="component" value="Unassembled WGS sequence"/>
</dbReference>
<gene>
    <name evidence="1" type="ORF">HPB47_021902</name>
</gene>
<keyword evidence="2" id="KW-1185">Reference proteome</keyword>
<protein>
    <submittedName>
        <fullName evidence="1">Uncharacterized protein</fullName>
    </submittedName>
</protein>
<dbReference type="EMBL" id="JABSTQ010009237">
    <property type="protein sequence ID" value="KAG0431305.1"/>
    <property type="molecule type" value="Genomic_DNA"/>
</dbReference>
<comment type="caution">
    <text evidence="1">The sequence shown here is derived from an EMBL/GenBank/DDBJ whole genome shotgun (WGS) entry which is preliminary data.</text>
</comment>
<feature type="non-terminal residue" evidence="1">
    <location>
        <position position="1"/>
    </location>
</feature>
<evidence type="ECO:0000313" key="1">
    <source>
        <dbReference type="EMBL" id="KAG0431305.1"/>
    </source>
</evidence>